<dbReference type="EMBL" id="JBHTIU010000040">
    <property type="protein sequence ID" value="MFD0870204.1"/>
    <property type="molecule type" value="Genomic_DNA"/>
</dbReference>
<keyword evidence="1" id="KW-0472">Membrane</keyword>
<accession>A0ABW3DCC6</accession>
<feature type="transmembrane region" description="Helical" evidence="1">
    <location>
        <begin position="51"/>
        <end position="71"/>
    </location>
</feature>
<reference evidence="3" key="1">
    <citation type="journal article" date="2019" name="Int. J. Syst. Evol. Microbiol.">
        <title>The Global Catalogue of Microorganisms (GCM) 10K type strain sequencing project: providing services to taxonomists for standard genome sequencing and annotation.</title>
        <authorList>
            <consortium name="The Broad Institute Genomics Platform"/>
            <consortium name="The Broad Institute Genome Sequencing Center for Infectious Disease"/>
            <person name="Wu L."/>
            <person name="Ma J."/>
        </authorList>
    </citation>
    <scope>NUCLEOTIDE SEQUENCE [LARGE SCALE GENOMIC DNA]</scope>
    <source>
        <strain evidence="3">CCUG 57263</strain>
    </source>
</reference>
<gene>
    <name evidence="2" type="ORF">ACFQ03_13665</name>
</gene>
<comment type="caution">
    <text evidence="2">The sequence shown here is derived from an EMBL/GenBank/DDBJ whole genome shotgun (WGS) entry which is preliminary data.</text>
</comment>
<feature type="transmembrane region" description="Helical" evidence="1">
    <location>
        <begin position="342"/>
        <end position="363"/>
    </location>
</feature>
<protein>
    <submittedName>
        <fullName evidence="2">Uncharacterized protein</fullName>
    </submittedName>
</protein>
<feature type="transmembrane region" description="Helical" evidence="1">
    <location>
        <begin position="313"/>
        <end position="330"/>
    </location>
</feature>
<name>A0ABW3DCC6_9BACL</name>
<evidence type="ECO:0000313" key="3">
    <source>
        <dbReference type="Proteomes" id="UP001597120"/>
    </source>
</evidence>
<organism evidence="2 3">
    <name type="scientific">Paenibacillus residui</name>
    <dbReference type="NCBI Taxonomy" id="629724"/>
    <lineage>
        <taxon>Bacteria</taxon>
        <taxon>Bacillati</taxon>
        <taxon>Bacillota</taxon>
        <taxon>Bacilli</taxon>
        <taxon>Bacillales</taxon>
        <taxon>Paenibacillaceae</taxon>
        <taxon>Paenibacillus</taxon>
    </lineage>
</organism>
<evidence type="ECO:0000313" key="2">
    <source>
        <dbReference type="EMBL" id="MFD0870204.1"/>
    </source>
</evidence>
<feature type="transmembrane region" description="Helical" evidence="1">
    <location>
        <begin position="21"/>
        <end position="45"/>
    </location>
</feature>
<dbReference type="RefSeq" id="WP_379288764.1">
    <property type="nucleotide sequence ID" value="NZ_JBHTIU010000040.1"/>
</dbReference>
<feature type="transmembrane region" description="Helical" evidence="1">
    <location>
        <begin position="282"/>
        <end position="301"/>
    </location>
</feature>
<keyword evidence="1" id="KW-1133">Transmembrane helix</keyword>
<sequence>MIEMREKEDLKYSNAIPTWAKIVNAAFLGLFFLVGFAAYGLGILFLFGQHWFVAAVCLAFGGFMTWAVRLVRNSNKMYTEIVLKCELQEDGYYTYLKKIKTGEEWEHLVTFDQIQEVLIGRTIRYQSRGSNRLGYHVVGAKIIMKWTNEQGHTDYSLFGLEDPEKLEEWVQRFKQKGIPVYSTGANVSIVQVDDYQTGYDELPKVPYDSDTSSPRIGSHRFNSLKLWLSSEMRARKRSKELMRDKKVFNLILLAMLIGNLLIAIRWMPSWPLDDGMFSEDSPAYWVGGFNFVLLLVVGAYWREQVKWYRSLRDVGLLLMAQLTGWVYLKLFQTAPDGMLEAIVVGGFILACYNGILFIIFRILRRFW</sequence>
<proteinExistence type="predicted"/>
<keyword evidence="3" id="KW-1185">Reference proteome</keyword>
<keyword evidence="1" id="KW-0812">Transmembrane</keyword>
<dbReference type="Proteomes" id="UP001597120">
    <property type="component" value="Unassembled WGS sequence"/>
</dbReference>
<evidence type="ECO:0000256" key="1">
    <source>
        <dbReference type="SAM" id="Phobius"/>
    </source>
</evidence>
<feature type="transmembrane region" description="Helical" evidence="1">
    <location>
        <begin position="247"/>
        <end position="267"/>
    </location>
</feature>